<dbReference type="EMBL" id="CYUD01000001">
    <property type="protein sequence ID" value="CUJ83677.1"/>
    <property type="molecule type" value="Genomic_DNA"/>
</dbReference>
<protein>
    <recommendedName>
        <fullName evidence="3">DUF2924 domain-containing protein</fullName>
    </recommendedName>
</protein>
<gene>
    <name evidence="1" type="ORF">RUE5091_00135</name>
</gene>
<dbReference type="STRING" id="1715692.RUE5091_00135"/>
<dbReference type="RefSeq" id="WP_082643509.1">
    <property type="nucleotide sequence ID" value="NZ_CYUD01000001.1"/>
</dbReference>
<name>A0A0P1I9J5_9RHOB</name>
<reference evidence="2" key="1">
    <citation type="submission" date="2015-09" db="EMBL/GenBank/DDBJ databases">
        <authorList>
            <person name="Rodrigo-Torres L."/>
            <person name="Arahal D.R."/>
        </authorList>
    </citation>
    <scope>NUCLEOTIDE SEQUENCE [LARGE SCALE GENOMIC DNA]</scope>
    <source>
        <strain evidence="2">CECT 5091</strain>
    </source>
</reference>
<dbReference type="AlphaFoldDB" id="A0A0P1I9J5"/>
<dbReference type="Pfam" id="PF11149">
    <property type="entry name" value="DUF2924"/>
    <property type="match status" value="1"/>
</dbReference>
<evidence type="ECO:0000313" key="2">
    <source>
        <dbReference type="Proteomes" id="UP000051260"/>
    </source>
</evidence>
<evidence type="ECO:0000313" key="1">
    <source>
        <dbReference type="EMBL" id="CUJ83677.1"/>
    </source>
</evidence>
<keyword evidence="2" id="KW-1185">Reference proteome</keyword>
<proteinExistence type="predicted"/>
<sequence>MKAEQNEDVSIQISEIEALDRAACLDRWRETFGRSPPKYLSPQFMKRVLIWETQNRALGGVSVKTTRRLKQIAAGKTLTTTAKPGSQLVREWNGRTYQVEVVEGGYVMDGKTWRSLSAIAQYITGAHWSGPRFFGVQ</sequence>
<accession>A0A0P1I9J5</accession>
<dbReference type="Proteomes" id="UP000051260">
    <property type="component" value="Unassembled WGS sequence"/>
</dbReference>
<dbReference type="OrthoDB" id="284135at2"/>
<evidence type="ECO:0008006" key="3">
    <source>
        <dbReference type="Google" id="ProtNLM"/>
    </source>
</evidence>
<organism evidence="1 2">
    <name type="scientific">Ruegeria denitrificans</name>
    <dbReference type="NCBI Taxonomy" id="1715692"/>
    <lineage>
        <taxon>Bacteria</taxon>
        <taxon>Pseudomonadati</taxon>
        <taxon>Pseudomonadota</taxon>
        <taxon>Alphaproteobacteria</taxon>
        <taxon>Rhodobacterales</taxon>
        <taxon>Roseobacteraceae</taxon>
        <taxon>Ruegeria</taxon>
    </lineage>
</organism>
<dbReference type="InterPro" id="IPR021322">
    <property type="entry name" value="DUF2924"/>
</dbReference>